<gene>
    <name evidence="2" type="ORF">GLOTRDRAFT_139179</name>
</gene>
<evidence type="ECO:0000313" key="3">
    <source>
        <dbReference type="Proteomes" id="UP000030669"/>
    </source>
</evidence>
<evidence type="ECO:0000313" key="2">
    <source>
        <dbReference type="EMBL" id="EPQ54641.1"/>
    </source>
</evidence>
<dbReference type="AlphaFoldDB" id="S7Q3R2"/>
<dbReference type="EMBL" id="KB469303">
    <property type="protein sequence ID" value="EPQ54641.1"/>
    <property type="molecule type" value="Genomic_DNA"/>
</dbReference>
<proteinExistence type="predicted"/>
<accession>S7Q3R2</accession>
<dbReference type="STRING" id="670483.S7Q3R2"/>
<protein>
    <recommendedName>
        <fullName evidence="1">DUF6699 domain-containing protein</fullName>
    </recommendedName>
</protein>
<dbReference type="RefSeq" id="XP_007866916.1">
    <property type="nucleotide sequence ID" value="XM_007868725.1"/>
</dbReference>
<dbReference type="OMA" id="AFAKRCQ"/>
<evidence type="ECO:0000259" key="1">
    <source>
        <dbReference type="Pfam" id="PF20415"/>
    </source>
</evidence>
<dbReference type="OrthoDB" id="3241567at2759"/>
<dbReference type="InterPro" id="IPR046522">
    <property type="entry name" value="DUF6699"/>
</dbReference>
<feature type="domain" description="DUF6699" evidence="1">
    <location>
        <begin position="123"/>
        <end position="257"/>
    </location>
</feature>
<reference evidence="2 3" key="1">
    <citation type="journal article" date="2012" name="Science">
        <title>The Paleozoic origin of enzymatic lignin decomposition reconstructed from 31 fungal genomes.</title>
        <authorList>
            <person name="Floudas D."/>
            <person name="Binder M."/>
            <person name="Riley R."/>
            <person name="Barry K."/>
            <person name="Blanchette R.A."/>
            <person name="Henrissat B."/>
            <person name="Martinez A.T."/>
            <person name="Otillar R."/>
            <person name="Spatafora J.W."/>
            <person name="Yadav J.S."/>
            <person name="Aerts A."/>
            <person name="Benoit I."/>
            <person name="Boyd A."/>
            <person name="Carlson A."/>
            <person name="Copeland A."/>
            <person name="Coutinho P.M."/>
            <person name="de Vries R.P."/>
            <person name="Ferreira P."/>
            <person name="Findley K."/>
            <person name="Foster B."/>
            <person name="Gaskell J."/>
            <person name="Glotzer D."/>
            <person name="Gorecki P."/>
            <person name="Heitman J."/>
            <person name="Hesse C."/>
            <person name="Hori C."/>
            <person name="Igarashi K."/>
            <person name="Jurgens J.A."/>
            <person name="Kallen N."/>
            <person name="Kersten P."/>
            <person name="Kohler A."/>
            <person name="Kuees U."/>
            <person name="Kumar T.K.A."/>
            <person name="Kuo A."/>
            <person name="LaButti K."/>
            <person name="Larrondo L.F."/>
            <person name="Lindquist E."/>
            <person name="Ling A."/>
            <person name="Lombard V."/>
            <person name="Lucas S."/>
            <person name="Lundell T."/>
            <person name="Martin R."/>
            <person name="McLaughlin D.J."/>
            <person name="Morgenstern I."/>
            <person name="Morin E."/>
            <person name="Murat C."/>
            <person name="Nagy L.G."/>
            <person name="Nolan M."/>
            <person name="Ohm R.A."/>
            <person name="Patyshakuliyeva A."/>
            <person name="Rokas A."/>
            <person name="Ruiz-Duenas F.J."/>
            <person name="Sabat G."/>
            <person name="Salamov A."/>
            <person name="Samejima M."/>
            <person name="Schmutz J."/>
            <person name="Slot J.C."/>
            <person name="St John F."/>
            <person name="Stenlid J."/>
            <person name="Sun H."/>
            <person name="Sun S."/>
            <person name="Syed K."/>
            <person name="Tsang A."/>
            <person name="Wiebenga A."/>
            <person name="Young D."/>
            <person name="Pisabarro A."/>
            <person name="Eastwood D.C."/>
            <person name="Martin F."/>
            <person name="Cullen D."/>
            <person name="Grigoriev I.V."/>
            <person name="Hibbett D.S."/>
        </authorList>
    </citation>
    <scope>NUCLEOTIDE SEQUENCE [LARGE SCALE GENOMIC DNA]</scope>
    <source>
        <strain evidence="2 3">ATCC 11539</strain>
    </source>
</reference>
<keyword evidence="3" id="KW-1185">Reference proteome</keyword>
<dbReference type="GeneID" id="19304178"/>
<dbReference type="Proteomes" id="UP000030669">
    <property type="component" value="Unassembled WGS sequence"/>
</dbReference>
<dbReference type="Pfam" id="PF20415">
    <property type="entry name" value="DUF6699"/>
    <property type="match status" value="1"/>
</dbReference>
<dbReference type="KEGG" id="gtr:GLOTRDRAFT_139179"/>
<dbReference type="HOGENOM" id="CLU_073886_0_0_1"/>
<dbReference type="eggNOG" id="ENOG502SYX7">
    <property type="taxonomic scope" value="Eukaryota"/>
</dbReference>
<organism evidence="2 3">
    <name type="scientific">Gloeophyllum trabeum (strain ATCC 11539 / FP-39264 / Madison 617)</name>
    <name type="common">Brown rot fungus</name>
    <dbReference type="NCBI Taxonomy" id="670483"/>
    <lineage>
        <taxon>Eukaryota</taxon>
        <taxon>Fungi</taxon>
        <taxon>Dikarya</taxon>
        <taxon>Basidiomycota</taxon>
        <taxon>Agaricomycotina</taxon>
        <taxon>Agaricomycetes</taxon>
        <taxon>Gloeophyllales</taxon>
        <taxon>Gloeophyllaceae</taxon>
        <taxon>Gloeophyllum</taxon>
    </lineage>
</organism>
<name>S7Q3R2_GLOTA</name>
<sequence length="277" mass="31966">MSSMFKKLKKFIDADPDAPKLGPVPLPEVEDTIVYSMVQQEKPSKPKWRDECMSDGEVMMRRPRKPSLIARSSTPAPKPVKAVVDVPPRPAAPKSTMMDCRIQSINLHWLLLPYDCRRSRGHLEFDITQRIDRIRLWPPRGSPRPLTVEELNKPVADRTLTKMDIACNHLPWCVRIRREEGIRIVDVLDGIQKTYYRTLTDADRERIPPQRLPACHRAFKHRCRTALALPEVVEREGMRRVDMLEGKTMFLGLICPPPDQSQSQWILHMGKARDSSH</sequence>